<dbReference type="STRING" id="396588.Tgr7_1664"/>
<dbReference type="InterPro" id="IPR001387">
    <property type="entry name" value="Cro/C1-type_HTH"/>
</dbReference>
<dbReference type="InterPro" id="IPR009084">
    <property type="entry name" value="B_transpositn_C"/>
</dbReference>
<dbReference type="Proteomes" id="UP000002383">
    <property type="component" value="Chromosome"/>
</dbReference>
<feature type="domain" description="HTH cro/C1-type" evidence="1">
    <location>
        <begin position="23"/>
        <end position="60"/>
    </location>
</feature>
<dbReference type="AlphaFoldDB" id="B8GS43"/>
<dbReference type="RefSeq" id="WP_012638230.1">
    <property type="nucleotide sequence ID" value="NC_011901.1"/>
</dbReference>
<dbReference type="SUPFAM" id="SSF52540">
    <property type="entry name" value="P-loop containing nucleoside triphosphate hydrolases"/>
    <property type="match status" value="1"/>
</dbReference>
<dbReference type="CDD" id="cd00093">
    <property type="entry name" value="HTH_XRE"/>
    <property type="match status" value="1"/>
</dbReference>
<dbReference type="GO" id="GO:0003677">
    <property type="term" value="F:DNA binding"/>
    <property type="evidence" value="ECO:0007669"/>
    <property type="project" value="InterPro"/>
</dbReference>
<dbReference type="InterPro" id="IPR052026">
    <property type="entry name" value="ExeA_AAA_ATPase_DNA-bind"/>
</dbReference>
<evidence type="ECO:0000313" key="2">
    <source>
        <dbReference type="EMBL" id="ACL72747.1"/>
    </source>
</evidence>
<dbReference type="GO" id="GO:0006313">
    <property type="term" value="P:DNA transposition"/>
    <property type="evidence" value="ECO:0007669"/>
    <property type="project" value="InterPro"/>
</dbReference>
<dbReference type="Pfam" id="PF01381">
    <property type="entry name" value="HTH_3"/>
    <property type="match status" value="1"/>
</dbReference>
<dbReference type="KEGG" id="tgr:Tgr7_1664"/>
<dbReference type="SUPFAM" id="SSF47681">
    <property type="entry name" value="C-terminal domain of B transposition protein"/>
    <property type="match status" value="1"/>
</dbReference>
<dbReference type="InterPro" id="IPR049945">
    <property type="entry name" value="AAA_22"/>
</dbReference>
<evidence type="ECO:0000313" key="3">
    <source>
        <dbReference type="Proteomes" id="UP000002383"/>
    </source>
</evidence>
<dbReference type="Gene3D" id="1.10.1180.10">
    <property type="entry name" value="B transposition protein, C-terminal domain"/>
    <property type="match status" value="1"/>
</dbReference>
<organism evidence="2 3">
    <name type="scientific">Thioalkalivibrio sulfidiphilus (strain HL-EbGR7)</name>
    <dbReference type="NCBI Taxonomy" id="396588"/>
    <lineage>
        <taxon>Bacteria</taxon>
        <taxon>Pseudomonadati</taxon>
        <taxon>Pseudomonadota</taxon>
        <taxon>Gammaproteobacteria</taxon>
        <taxon>Chromatiales</taxon>
        <taxon>Ectothiorhodospiraceae</taxon>
        <taxon>Thioalkalivibrio</taxon>
    </lineage>
</organism>
<dbReference type="PANTHER" id="PTHR35894:SF5">
    <property type="entry name" value="MU-LIKE PROPHAGE FLUMU DNA TRANSPOSITION PROTEIN B"/>
    <property type="match status" value="1"/>
</dbReference>
<name>B8GS43_THISH</name>
<sequence>MSNEKVITMRSSAKSDDALIAAIRQEMDESGLSQTRLAAQIGKSSSALSQYFNGTYPSAKGREEIATLLAQWLDARHEKRRSLSEIPEVPGYTETPSGKRIQAALSYAQMFGDSAVVYGLPGVGKTCTAQEYQRSAPNVWIATMSPATATVAAALEEVCDAVGLRDTLHGAARMKRAIARRIRGTQGLLIIDEAQHLSTRALEELRTLNDATGVGLAYMGSEKVHVRLTGGSRSDDTAQLFSRQGKWVGIQKTTAKDIAALVAAWHIDDSRVMDAAQEIGSRPGGLRGLTKALRLASMFAAGEGGAMQREHLVQAWRDLQGGEA</sequence>
<reference evidence="2 3" key="1">
    <citation type="journal article" date="2011" name="Stand. Genomic Sci.">
        <title>Complete genome sequence of 'Thioalkalivibrio sulfidophilus' HL-EbGr7.</title>
        <authorList>
            <person name="Muyzer G."/>
            <person name="Sorokin D.Y."/>
            <person name="Mavromatis K."/>
            <person name="Lapidus A."/>
            <person name="Clum A."/>
            <person name="Ivanova N."/>
            <person name="Pati A."/>
            <person name="d'Haeseleer P."/>
            <person name="Woyke T."/>
            <person name="Kyrpides N.C."/>
        </authorList>
    </citation>
    <scope>NUCLEOTIDE SEQUENCE [LARGE SCALE GENOMIC DNA]</scope>
    <source>
        <strain evidence="2 3">HL-EbGR7</strain>
    </source>
</reference>
<dbReference type="InterPro" id="IPR036733">
    <property type="entry name" value="B_transposit_C_sf"/>
</dbReference>
<dbReference type="PROSITE" id="PS50943">
    <property type="entry name" value="HTH_CROC1"/>
    <property type="match status" value="1"/>
</dbReference>
<dbReference type="Gene3D" id="3.40.50.300">
    <property type="entry name" value="P-loop containing nucleotide triphosphate hydrolases"/>
    <property type="match status" value="1"/>
</dbReference>
<dbReference type="InterPro" id="IPR010982">
    <property type="entry name" value="Lambda_DNA-bd_dom_sf"/>
</dbReference>
<gene>
    <name evidence="2" type="ordered locus">Tgr7_1664</name>
</gene>
<dbReference type="Gene3D" id="1.10.260.40">
    <property type="entry name" value="lambda repressor-like DNA-binding domains"/>
    <property type="match status" value="1"/>
</dbReference>
<dbReference type="Pfam" id="PF13401">
    <property type="entry name" value="AAA_22"/>
    <property type="match status" value="1"/>
</dbReference>
<dbReference type="SMART" id="SM00530">
    <property type="entry name" value="HTH_XRE"/>
    <property type="match status" value="1"/>
</dbReference>
<keyword evidence="3" id="KW-1185">Reference proteome</keyword>
<dbReference type="PANTHER" id="PTHR35894">
    <property type="entry name" value="GENERAL SECRETION PATHWAY PROTEIN A-RELATED"/>
    <property type="match status" value="1"/>
</dbReference>
<dbReference type="HOGENOM" id="CLU_056183_1_0_6"/>
<dbReference type="eggNOG" id="COG2842">
    <property type="taxonomic scope" value="Bacteria"/>
</dbReference>
<dbReference type="InterPro" id="IPR027417">
    <property type="entry name" value="P-loop_NTPase"/>
</dbReference>
<proteinExistence type="predicted"/>
<dbReference type="EMBL" id="CP001339">
    <property type="protein sequence ID" value="ACL72747.1"/>
    <property type="molecule type" value="Genomic_DNA"/>
</dbReference>
<dbReference type="Pfam" id="PF09077">
    <property type="entry name" value="Phage-MuB_C"/>
    <property type="match status" value="1"/>
</dbReference>
<accession>B8GS43</accession>
<evidence type="ECO:0000259" key="1">
    <source>
        <dbReference type="PROSITE" id="PS50943"/>
    </source>
</evidence>
<dbReference type="GO" id="GO:0016887">
    <property type="term" value="F:ATP hydrolysis activity"/>
    <property type="evidence" value="ECO:0007669"/>
    <property type="project" value="InterPro"/>
</dbReference>
<protein>
    <submittedName>
        <fullName evidence="2">DNA transposition protein (GpB)</fullName>
    </submittedName>
</protein>
<dbReference type="SUPFAM" id="SSF47413">
    <property type="entry name" value="lambda repressor-like DNA-binding domains"/>
    <property type="match status" value="1"/>
</dbReference>